<feature type="chain" id="PRO_5012869586" evidence="10">
    <location>
        <begin position="22"/>
        <end position="381"/>
    </location>
</feature>
<proteinExistence type="inferred from homology"/>
<reference evidence="12" key="2">
    <citation type="journal article" date="2020" name="Antonie Van Leeuwenhoek">
        <title>Labilibaculum antarcticum sp. nov., a novel facultative anaerobic, psychrotorelant bacterium isolated from marine sediment of Antarctica.</title>
        <authorList>
            <person name="Watanabe M."/>
            <person name="Kojima H."/>
            <person name="Fukui M."/>
        </authorList>
    </citation>
    <scope>NUCLEOTIDE SEQUENCE [LARGE SCALE GENOMIC DNA]</scope>
    <source>
        <strain evidence="12">SPP2</strain>
    </source>
</reference>
<dbReference type="EMBL" id="AP018042">
    <property type="protein sequence ID" value="BAX79978.1"/>
    <property type="molecule type" value="Genomic_DNA"/>
</dbReference>
<dbReference type="SMART" id="SM00098">
    <property type="entry name" value="alkPPc"/>
    <property type="match status" value="1"/>
</dbReference>
<feature type="binding site" evidence="8">
    <location>
        <position position="319"/>
    </location>
    <ligand>
        <name>Zn(2+)</name>
        <dbReference type="ChEBI" id="CHEBI:29105"/>
        <label>2</label>
    </ligand>
</feature>
<reference evidence="11 12" key="1">
    <citation type="journal article" date="2018" name="Mar. Genomics">
        <title>Complete genome sequence of Marinifilaceae bacterium strain SPP2, isolated from the Antarctic marine sediment.</title>
        <authorList>
            <person name="Watanabe M."/>
            <person name="Kojima H."/>
            <person name="Fukui M."/>
        </authorList>
    </citation>
    <scope>NUCLEOTIDE SEQUENCE [LARGE SCALE GENOMIC DNA]</scope>
    <source>
        <strain evidence="11 12">SPP2</strain>
    </source>
</reference>
<keyword evidence="5 8" id="KW-0862">Zinc</keyword>
<comment type="cofactor">
    <cofactor evidence="8">
        <name>Zn(2+)</name>
        <dbReference type="ChEBI" id="CHEBI:29105"/>
    </cofactor>
    <text evidence="8">Binds 2 Zn(2+) ions.</text>
</comment>
<keyword evidence="3 8" id="KW-0479">Metal-binding</keyword>
<organism evidence="11 12">
    <name type="scientific">Labilibaculum antarcticum</name>
    <dbReference type="NCBI Taxonomy" id="1717717"/>
    <lineage>
        <taxon>Bacteria</taxon>
        <taxon>Pseudomonadati</taxon>
        <taxon>Bacteroidota</taxon>
        <taxon>Bacteroidia</taxon>
        <taxon>Marinilabiliales</taxon>
        <taxon>Marinifilaceae</taxon>
        <taxon>Labilibaculum</taxon>
    </lineage>
</organism>
<evidence type="ECO:0000256" key="3">
    <source>
        <dbReference type="ARBA" id="ARBA00022723"/>
    </source>
</evidence>
<protein>
    <submittedName>
        <fullName evidence="11">Alkaline phosphatase</fullName>
    </submittedName>
</protein>
<feature type="binding site" evidence="8">
    <location>
        <position position="62"/>
    </location>
    <ligand>
        <name>Zn(2+)</name>
        <dbReference type="ChEBI" id="CHEBI:29105"/>
        <label>2</label>
    </ligand>
</feature>
<evidence type="ECO:0000256" key="9">
    <source>
        <dbReference type="RuleBase" id="RU003946"/>
    </source>
</evidence>
<dbReference type="Proteomes" id="UP000218267">
    <property type="component" value="Chromosome"/>
</dbReference>
<comment type="similarity">
    <text evidence="1 9">Belongs to the alkaline phosphatase family.</text>
</comment>
<feature type="binding site" evidence="8">
    <location>
        <position position="62"/>
    </location>
    <ligand>
        <name>Mg(2+)</name>
        <dbReference type="ChEBI" id="CHEBI:18420"/>
    </ligand>
</feature>
<evidence type="ECO:0000256" key="4">
    <source>
        <dbReference type="ARBA" id="ARBA00022801"/>
    </source>
</evidence>
<dbReference type="GO" id="GO:0004035">
    <property type="term" value="F:alkaline phosphatase activity"/>
    <property type="evidence" value="ECO:0007669"/>
    <property type="project" value="TreeGrafter"/>
</dbReference>
<evidence type="ECO:0000313" key="12">
    <source>
        <dbReference type="Proteomes" id="UP000218267"/>
    </source>
</evidence>
<dbReference type="PANTHER" id="PTHR11596">
    <property type="entry name" value="ALKALINE PHOSPHATASE"/>
    <property type="match status" value="1"/>
</dbReference>
<feature type="binding site" evidence="8">
    <location>
        <position position="157"/>
    </location>
    <ligand>
        <name>Mg(2+)</name>
        <dbReference type="ChEBI" id="CHEBI:18420"/>
    </ligand>
</feature>
<dbReference type="PANTHER" id="PTHR11596:SF5">
    <property type="entry name" value="ALKALINE PHOSPHATASE"/>
    <property type="match status" value="1"/>
</dbReference>
<evidence type="ECO:0000256" key="2">
    <source>
        <dbReference type="ARBA" id="ARBA00022553"/>
    </source>
</evidence>
<comment type="cofactor">
    <cofactor evidence="8">
        <name>Mg(2+)</name>
        <dbReference type="ChEBI" id="CHEBI:18420"/>
    </cofactor>
    <text evidence="8">Binds 1 Mg(2+) ion.</text>
</comment>
<dbReference type="PRINTS" id="PR00113">
    <property type="entry name" value="ALKPHPHTASE"/>
</dbReference>
<dbReference type="PROSITE" id="PS00123">
    <property type="entry name" value="ALKALINE_PHOSPHATASE"/>
    <property type="match status" value="1"/>
</dbReference>
<evidence type="ECO:0000256" key="5">
    <source>
        <dbReference type="ARBA" id="ARBA00022833"/>
    </source>
</evidence>
<feature type="binding site" evidence="8">
    <location>
        <position position="271"/>
    </location>
    <ligand>
        <name>Mg(2+)</name>
        <dbReference type="ChEBI" id="CHEBI:18420"/>
    </ligand>
</feature>
<dbReference type="OrthoDB" id="9794455at2"/>
<keyword evidence="12" id="KW-1185">Reference proteome</keyword>
<name>A0A1Y1CHW5_9BACT</name>
<dbReference type="CDD" id="cd16012">
    <property type="entry name" value="ALP"/>
    <property type="match status" value="1"/>
</dbReference>
<dbReference type="Gene3D" id="3.40.720.10">
    <property type="entry name" value="Alkaline Phosphatase, subunit A"/>
    <property type="match status" value="1"/>
</dbReference>
<dbReference type="InterPro" id="IPR017850">
    <property type="entry name" value="Alkaline_phosphatase_core_sf"/>
</dbReference>
<feature type="signal peptide" evidence="10">
    <location>
        <begin position="1"/>
        <end position="21"/>
    </location>
</feature>
<feature type="binding site" evidence="8">
    <location>
        <position position="318"/>
    </location>
    <ligand>
        <name>Zn(2+)</name>
        <dbReference type="ChEBI" id="CHEBI:29105"/>
        <label>2</label>
    </ligand>
</feature>
<dbReference type="KEGG" id="mbas:ALGA_1602"/>
<dbReference type="GO" id="GO:0046872">
    <property type="term" value="F:metal ion binding"/>
    <property type="evidence" value="ECO:0007669"/>
    <property type="project" value="UniProtKB-KW"/>
</dbReference>
<dbReference type="InterPro" id="IPR018299">
    <property type="entry name" value="Alkaline_phosphatase_AS"/>
</dbReference>
<evidence type="ECO:0000256" key="8">
    <source>
        <dbReference type="PIRSR" id="PIRSR601952-2"/>
    </source>
</evidence>
<dbReference type="RefSeq" id="WP_096428855.1">
    <property type="nucleotide sequence ID" value="NZ_AP018042.1"/>
</dbReference>
<dbReference type="InterPro" id="IPR001952">
    <property type="entry name" value="Alkaline_phosphatase"/>
</dbReference>
<dbReference type="AlphaFoldDB" id="A0A1Y1CHW5"/>
<evidence type="ECO:0000256" key="1">
    <source>
        <dbReference type="ARBA" id="ARBA00005984"/>
    </source>
</evidence>
<feature type="binding site" evidence="8">
    <location>
        <position position="155"/>
    </location>
    <ligand>
        <name>Mg(2+)</name>
        <dbReference type="ChEBI" id="CHEBI:18420"/>
    </ligand>
</feature>
<dbReference type="SUPFAM" id="SSF53649">
    <property type="entry name" value="Alkaline phosphatase-like"/>
    <property type="match status" value="1"/>
</dbReference>
<evidence type="ECO:0000256" key="10">
    <source>
        <dbReference type="SAM" id="SignalP"/>
    </source>
</evidence>
<evidence type="ECO:0000256" key="7">
    <source>
        <dbReference type="PIRSR" id="PIRSR601952-1"/>
    </source>
</evidence>
<gene>
    <name evidence="11" type="ORF">ALGA_1602</name>
</gene>
<keyword evidence="4" id="KW-0378">Hydrolase</keyword>
<feature type="active site" description="Phosphoserine intermediate" evidence="7">
    <location>
        <position position="104"/>
    </location>
</feature>
<evidence type="ECO:0000256" key="6">
    <source>
        <dbReference type="ARBA" id="ARBA00022842"/>
    </source>
</evidence>
<accession>A0A1Y1CHW5</accession>
<keyword evidence="2" id="KW-0597">Phosphoprotein</keyword>
<sequence length="381" mass="41985">MKHISKYLLFICLFFTIESFAQSVKTENGLRSSYTGNSDYKIVQVDPGKGKKVKNVILMIADGMGLTHLSAAWVANNGKMNILDNCMHTGLSKTYCANKLITDSGAAGTAMATGHKTNYHCIGVNPEGNVLQSLTDLANNKGLSTGIVVTCGLTDATPATFCTNNIDRDREEEIALDYLSCNVDFIFGGGRNKFNMRSDNRDLMQEMKERGYQVCYSWQETQLAQEGKVFAVLEDGQLPLADERGDLFNRATQKALKNLAVNKKGFFTMFEGSRIDDCGHENDLFKLIPEIWDFDKTVGEVLKWAEKDGKTLVVILADHETGALTLTDGSLQKGEVTVNFANKGHSGIMVPVYSYGPQSNLFSGVMDNTDVFNKIKSILKL</sequence>
<keyword evidence="6 8" id="KW-0460">Magnesium</keyword>
<keyword evidence="10" id="KW-0732">Signal</keyword>
<dbReference type="Pfam" id="PF00245">
    <property type="entry name" value="Alk_phosphatase"/>
    <property type="match status" value="2"/>
</dbReference>
<evidence type="ECO:0000313" key="11">
    <source>
        <dbReference type="EMBL" id="BAX79978.1"/>
    </source>
</evidence>
<feature type="binding site" evidence="8">
    <location>
        <position position="276"/>
    </location>
    <ligand>
        <name>Zn(2+)</name>
        <dbReference type="ChEBI" id="CHEBI:29105"/>
        <label>2</label>
    </ligand>
</feature>
<feature type="binding site" evidence="8">
    <location>
        <position position="280"/>
    </location>
    <ligand>
        <name>Zn(2+)</name>
        <dbReference type="ChEBI" id="CHEBI:29105"/>
        <label>2</label>
    </ligand>
</feature>